<keyword evidence="2" id="KW-0472">Membrane</keyword>
<dbReference type="AlphaFoldDB" id="A0A9P4UJF5"/>
<dbReference type="InterPro" id="IPR046623">
    <property type="entry name" value="DUF6536"/>
</dbReference>
<dbReference type="Proteomes" id="UP000799441">
    <property type="component" value="Unassembled WGS sequence"/>
</dbReference>
<keyword evidence="5" id="KW-1185">Reference proteome</keyword>
<feature type="transmembrane region" description="Helical" evidence="2">
    <location>
        <begin position="400"/>
        <end position="424"/>
    </location>
</feature>
<reference evidence="4" key="1">
    <citation type="journal article" date="2020" name="Stud. Mycol.">
        <title>101 Dothideomycetes genomes: a test case for predicting lifestyles and emergence of pathogens.</title>
        <authorList>
            <person name="Haridas S."/>
            <person name="Albert R."/>
            <person name="Binder M."/>
            <person name="Bloem J."/>
            <person name="Labutti K."/>
            <person name="Salamov A."/>
            <person name="Andreopoulos B."/>
            <person name="Baker S."/>
            <person name="Barry K."/>
            <person name="Bills G."/>
            <person name="Bluhm B."/>
            <person name="Cannon C."/>
            <person name="Castanera R."/>
            <person name="Culley D."/>
            <person name="Daum C."/>
            <person name="Ezra D."/>
            <person name="Gonzalez J."/>
            <person name="Henrissat B."/>
            <person name="Kuo A."/>
            <person name="Liang C."/>
            <person name="Lipzen A."/>
            <person name="Lutzoni F."/>
            <person name="Magnuson J."/>
            <person name="Mondo S."/>
            <person name="Nolan M."/>
            <person name="Ohm R."/>
            <person name="Pangilinan J."/>
            <person name="Park H.-J."/>
            <person name="Ramirez L."/>
            <person name="Alfaro M."/>
            <person name="Sun H."/>
            <person name="Tritt A."/>
            <person name="Yoshinaga Y."/>
            <person name="Zwiers L.-H."/>
            <person name="Turgeon B."/>
            <person name="Goodwin S."/>
            <person name="Spatafora J."/>
            <person name="Crous P."/>
            <person name="Grigoriev I."/>
        </authorList>
    </citation>
    <scope>NUCLEOTIDE SEQUENCE</scope>
    <source>
        <strain evidence="4">CBS 116435</strain>
    </source>
</reference>
<gene>
    <name evidence="4" type="ORF">K431DRAFT_257778</name>
</gene>
<accession>A0A9P4UJF5</accession>
<comment type="caution">
    <text evidence="4">The sequence shown here is derived from an EMBL/GenBank/DDBJ whole genome shotgun (WGS) entry which is preliminary data.</text>
</comment>
<evidence type="ECO:0000256" key="1">
    <source>
        <dbReference type="SAM" id="MobiDB-lite"/>
    </source>
</evidence>
<feature type="region of interest" description="Disordered" evidence="1">
    <location>
        <begin position="50"/>
        <end position="81"/>
    </location>
</feature>
<evidence type="ECO:0000313" key="4">
    <source>
        <dbReference type="EMBL" id="KAF2716324.1"/>
    </source>
</evidence>
<dbReference type="EMBL" id="MU003881">
    <property type="protein sequence ID" value="KAF2716324.1"/>
    <property type="molecule type" value="Genomic_DNA"/>
</dbReference>
<dbReference type="PANTHER" id="PTHR35395:SF1">
    <property type="entry name" value="DUF6536 DOMAIN-CONTAINING PROTEIN"/>
    <property type="match status" value="1"/>
</dbReference>
<feature type="transmembrane region" description="Helical" evidence="2">
    <location>
        <begin position="667"/>
        <end position="689"/>
    </location>
</feature>
<evidence type="ECO:0000259" key="3">
    <source>
        <dbReference type="Pfam" id="PF20163"/>
    </source>
</evidence>
<evidence type="ECO:0000256" key="2">
    <source>
        <dbReference type="SAM" id="Phobius"/>
    </source>
</evidence>
<feature type="domain" description="DUF6536" evidence="3">
    <location>
        <begin position="94"/>
        <end position="245"/>
    </location>
</feature>
<organism evidence="4 5">
    <name type="scientific">Polychaeton citri CBS 116435</name>
    <dbReference type="NCBI Taxonomy" id="1314669"/>
    <lineage>
        <taxon>Eukaryota</taxon>
        <taxon>Fungi</taxon>
        <taxon>Dikarya</taxon>
        <taxon>Ascomycota</taxon>
        <taxon>Pezizomycotina</taxon>
        <taxon>Dothideomycetes</taxon>
        <taxon>Dothideomycetidae</taxon>
        <taxon>Capnodiales</taxon>
        <taxon>Capnodiaceae</taxon>
        <taxon>Polychaeton</taxon>
    </lineage>
</organism>
<dbReference type="PANTHER" id="PTHR35395">
    <property type="entry name" value="DUF6536 DOMAIN-CONTAINING PROTEIN"/>
    <property type="match status" value="1"/>
</dbReference>
<keyword evidence="2" id="KW-0812">Transmembrane</keyword>
<evidence type="ECO:0000313" key="5">
    <source>
        <dbReference type="Proteomes" id="UP000799441"/>
    </source>
</evidence>
<dbReference type="Pfam" id="PF20163">
    <property type="entry name" value="DUF6536"/>
    <property type="match status" value="1"/>
</dbReference>
<protein>
    <recommendedName>
        <fullName evidence="3">DUF6536 domain-containing protein</fullName>
    </recommendedName>
</protein>
<keyword evidence="2" id="KW-1133">Transmembrane helix</keyword>
<sequence length="768" mass="83864">MASYWLLGKGEDTSYEAGRLFGDLELEPLELPKARVPSIASTKTSVFWNDNDEHPLLSPPSRAPTYSEVPKEGEQTLRSSSIVSKQKRRKLQGWHFGVSVATWTTATVLLVNLLFTIVGVAKYHPQGGIGTALEGNCERVNRSATWIHLLINALSSVLLSASNYTMQCLYAPTRADIDRAHSRGTWLDVGVPGTRNLFSIARLRSSLWLLLALSSVPIHLLYNSAIFKSLDANSYDVLVATEDFLTRGSDANFTLIASAQTGVVSNENRDYLSVNEIQRIEFFQQVFAKDNIWQDGSRFETLSNKECITAYSNAYVSGRDHVIAITLDPTPDPNATALYYTVGATTSNDNSWICTPKPGVTYHPCNDGRNKVQPSDWTLVGKKIDHCIAHIQPSHCKLQFSVQILVAVIMCNVAKAVAMGLTLLKQKEATLVTIGDAVTSFLNDPDETTKNRCLMSKVDVGRGPLRWRKPGERVPYTSPRPIVYAAPLVRRWKSAVSKTRWTTTIGSCVLALTVACALLGVGASGAVNNGAPSAFGIGFGAVDPSSMISIGLPTTGASGLLVSVLLANLPQAILSVLYLMYNSLYTFMCLADEWSKFAGRRKPLRVTTPHGQQRSTYYLQLPYWYGIPLIIASATLHWLVSQSIFLARIDVYSDGQAVDDSEISQTGFSNAAILCTIVLGIAMLLVAVGMSFRKFRSEMPVVGSCSVAISAACHRPKADADAAYLPVKWGEVVIEDSDEVGHCCITSQEVRNLVPMRQYAGTQKSVTL</sequence>
<name>A0A9P4UJF5_9PEZI</name>
<feature type="transmembrane region" description="Helical" evidence="2">
    <location>
        <begin position="501"/>
        <end position="523"/>
    </location>
</feature>
<feature type="transmembrane region" description="Helical" evidence="2">
    <location>
        <begin position="623"/>
        <end position="647"/>
    </location>
</feature>
<proteinExistence type="predicted"/>
<dbReference type="OrthoDB" id="5429634at2759"/>
<feature type="transmembrane region" description="Helical" evidence="2">
    <location>
        <begin position="94"/>
        <end position="123"/>
    </location>
</feature>